<keyword evidence="4" id="KW-0378">Hydrolase</keyword>
<evidence type="ECO:0000256" key="1">
    <source>
        <dbReference type="ARBA" id="ARBA00001946"/>
    </source>
</evidence>
<comment type="cofactor">
    <cofactor evidence="1">
        <name>Mg(2+)</name>
        <dbReference type="ChEBI" id="CHEBI:18420"/>
    </cofactor>
</comment>
<dbReference type="GO" id="GO:0006308">
    <property type="term" value="P:DNA catabolic process"/>
    <property type="evidence" value="ECO:0007669"/>
    <property type="project" value="TreeGrafter"/>
</dbReference>
<dbReference type="Gene3D" id="3.30.420.10">
    <property type="entry name" value="Ribonuclease H-like superfamily/Ribonuclease H"/>
    <property type="match status" value="1"/>
</dbReference>
<dbReference type="RefSeq" id="XP_022101031.1">
    <property type="nucleotide sequence ID" value="XM_022245339.1"/>
</dbReference>
<keyword evidence="3" id="KW-0479">Metal-binding</keyword>
<sequence>MSCDTKHHANIYLFDIETTGLGPHCKIIEICLHAVDRWSLEKCEANSQTPPRVVDKLALCVDPEMEISDKAEEMTGLSRELLQCNQRGAFREGVAKLIKSFLEIHFDE</sequence>
<dbReference type="GO" id="GO:0005737">
    <property type="term" value="C:cytoplasm"/>
    <property type="evidence" value="ECO:0007669"/>
    <property type="project" value="TreeGrafter"/>
</dbReference>
<dbReference type="InterPro" id="IPR040393">
    <property type="entry name" value="TREX1/2"/>
</dbReference>
<evidence type="ECO:0000256" key="3">
    <source>
        <dbReference type="ARBA" id="ARBA00022723"/>
    </source>
</evidence>
<evidence type="ECO:0000313" key="8">
    <source>
        <dbReference type="RefSeq" id="XP_022101031.1"/>
    </source>
</evidence>
<dbReference type="KEGG" id="aplc:110984808"/>
<dbReference type="InterPro" id="IPR036397">
    <property type="entry name" value="RNaseH_sf"/>
</dbReference>
<gene>
    <name evidence="8" type="primary">LOC110984808</name>
</gene>
<dbReference type="PANTHER" id="PTHR13058:SF19">
    <property type="entry name" value="LD40940P"/>
    <property type="match status" value="1"/>
</dbReference>
<dbReference type="AlphaFoldDB" id="A0A8B7ZCX0"/>
<dbReference type="GO" id="GO:0008296">
    <property type="term" value="F:3'-5'-DNA exonuclease activity"/>
    <property type="evidence" value="ECO:0007669"/>
    <property type="project" value="TreeGrafter"/>
</dbReference>
<dbReference type="GO" id="GO:0046872">
    <property type="term" value="F:metal ion binding"/>
    <property type="evidence" value="ECO:0007669"/>
    <property type="project" value="UniProtKB-KW"/>
</dbReference>
<protein>
    <submittedName>
        <fullName evidence="8">Three-prime repair exonuclease 1-like</fullName>
    </submittedName>
</protein>
<evidence type="ECO:0000313" key="7">
    <source>
        <dbReference type="Proteomes" id="UP000694845"/>
    </source>
</evidence>
<dbReference type="InterPro" id="IPR012337">
    <property type="entry name" value="RNaseH-like_sf"/>
</dbReference>
<reference evidence="8" key="1">
    <citation type="submission" date="2025-08" db="UniProtKB">
        <authorList>
            <consortium name="RefSeq"/>
        </authorList>
    </citation>
    <scope>IDENTIFICATION</scope>
</reference>
<name>A0A8B7ZCX0_ACAPL</name>
<organism evidence="7 8">
    <name type="scientific">Acanthaster planci</name>
    <name type="common">Crown-of-thorns starfish</name>
    <dbReference type="NCBI Taxonomy" id="133434"/>
    <lineage>
        <taxon>Eukaryota</taxon>
        <taxon>Metazoa</taxon>
        <taxon>Echinodermata</taxon>
        <taxon>Eleutherozoa</taxon>
        <taxon>Asterozoa</taxon>
        <taxon>Asteroidea</taxon>
        <taxon>Valvatacea</taxon>
        <taxon>Valvatida</taxon>
        <taxon>Acanthasteridae</taxon>
        <taxon>Acanthaster</taxon>
    </lineage>
</organism>
<dbReference type="PANTHER" id="PTHR13058">
    <property type="entry name" value="THREE PRIME REPAIR EXONUCLEASE 1, 2"/>
    <property type="match status" value="1"/>
</dbReference>
<keyword evidence="5" id="KW-0269">Exonuclease</keyword>
<evidence type="ECO:0000256" key="2">
    <source>
        <dbReference type="ARBA" id="ARBA00022722"/>
    </source>
</evidence>
<evidence type="ECO:0000256" key="4">
    <source>
        <dbReference type="ARBA" id="ARBA00022801"/>
    </source>
</evidence>
<evidence type="ECO:0000256" key="6">
    <source>
        <dbReference type="ARBA" id="ARBA00022842"/>
    </source>
</evidence>
<dbReference type="Proteomes" id="UP000694845">
    <property type="component" value="Unplaced"/>
</dbReference>
<proteinExistence type="predicted"/>
<dbReference type="SUPFAM" id="SSF53098">
    <property type="entry name" value="Ribonuclease H-like"/>
    <property type="match status" value="1"/>
</dbReference>
<dbReference type="GeneID" id="110984808"/>
<keyword evidence="6" id="KW-0460">Magnesium</keyword>
<keyword evidence="2" id="KW-0540">Nuclease</keyword>
<evidence type="ECO:0000256" key="5">
    <source>
        <dbReference type="ARBA" id="ARBA00022839"/>
    </source>
</evidence>
<keyword evidence="7" id="KW-1185">Reference proteome</keyword>
<accession>A0A8B7ZCX0</accession>
<dbReference type="OrthoDB" id="10250935at2759"/>
<dbReference type="GO" id="GO:0003676">
    <property type="term" value="F:nucleic acid binding"/>
    <property type="evidence" value="ECO:0007669"/>
    <property type="project" value="InterPro"/>
</dbReference>